<name>A0A0E1RYW3_COCIM</name>
<sequence>MGNTYNSPPSALASRQLSSSISSDNSNIAAVKPPEKRFKMTRKKLMIGILALLIPAACAGTGIGLALRNNQNASSCKPEDSCRDLGYAKYQGVPDPNGVTSWLGMRYAAPPVGELRFAAPQDPAKEEGIQVANVRQKRCLSTGARIAKRESEDCLFLDVFAPLNATKDSKLPVYFFIQGGGFNMNANPGINASRLIQASGGNLIAVGFNYRVSLYGFLAGKELEERASLNNGLKDQIKALEWVKTHIAQFGGDPDHVVIGGHSAGGASVVFHLTAYGGEKCDEAPFHGAIAGSPSMGTMLTVSESQFLYDSLLNRTGCGCSRDSLKCLRNLDVKTLQSHNTKQPLPGAKMNPLFMYSPTIDNDLVPDYTYRLLQEGKFCKVPVVFGDDQDEGTLFASKKTKSIQDSDTFLRAQFPALTEDQLRKINSYMSTVKPEFPDIGMHWQQLARIYGDMRYTCPKISIMESFTEFHKHDQAWSYRYAVQDPLYLRSGLGTPHTAELEGIWGPDYAAGRSPMSYYTTNKEIVPVVQGYWSSFIRSLDPNKHRAQGSPEWKTWNASSSDPNPEGFRELFIRTGDTKMRVVDSQQRERCDYFINIGVDIKQ</sequence>
<evidence type="ECO:0000259" key="6">
    <source>
        <dbReference type="Pfam" id="PF00135"/>
    </source>
</evidence>
<evidence type="ECO:0000256" key="1">
    <source>
        <dbReference type="ARBA" id="ARBA00005964"/>
    </source>
</evidence>
<dbReference type="RefSeq" id="XP_001248461.2">
    <property type="nucleotide sequence ID" value="XM_001248460.2"/>
</dbReference>
<dbReference type="InParanoid" id="A0A0E1RYW3"/>
<comment type="similarity">
    <text evidence="1 3">Belongs to the type-B carboxylesterase/lipase family.</text>
</comment>
<proteinExistence type="inferred from homology"/>
<keyword evidence="5" id="KW-1133">Transmembrane helix</keyword>
<feature type="compositionally biased region" description="Low complexity" evidence="4">
    <location>
        <begin position="7"/>
        <end position="28"/>
    </location>
</feature>
<dbReference type="PROSITE" id="PS00941">
    <property type="entry name" value="CARBOXYLESTERASE_B_2"/>
    <property type="match status" value="1"/>
</dbReference>
<reference evidence="8" key="2">
    <citation type="journal article" date="2010" name="Genome Res.">
        <title>Population genomic sequencing of Coccidioides fungi reveals recent hybridization and transposon control.</title>
        <authorList>
            <person name="Neafsey D.E."/>
            <person name="Barker B.M."/>
            <person name="Sharpton T.J."/>
            <person name="Stajich J.E."/>
            <person name="Park D.J."/>
            <person name="Whiston E."/>
            <person name="Hung C.-Y."/>
            <person name="McMahan C."/>
            <person name="White J."/>
            <person name="Sykes S."/>
            <person name="Heiman D."/>
            <person name="Young S."/>
            <person name="Zeng Q."/>
            <person name="Abouelleil A."/>
            <person name="Aftuck L."/>
            <person name="Bessette D."/>
            <person name="Brown A."/>
            <person name="FitzGerald M."/>
            <person name="Lui A."/>
            <person name="Macdonald J.P."/>
            <person name="Priest M."/>
            <person name="Orbach M.J."/>
            <person name="Galgiani J.N."/>
            <person name="Kirkland T.N."/>
            <person name="Cole G.T."/>
            <person name="Birren B.W."/>
            <person name="Henn M.R."/>
            <person name="Taylor J.W."/>
            <person name="Rounsley S.D."/>
        </authorList>
    </citation>
    <scope>GENOME REANNOTATION</scope>
    <source>
        <strain evidence="8">RS</strain>
    </source>
</reference>
<evidence type="ECO:0000313" key="7">
    <source>
        <dbReference type="EMBL" id="EAS36878.2"/>
    </source>
</evidence>
<gene>
    <name evidence="7" type="ORF">CIMG_02232</name>
</gene>
<dbReference type="EC" id="3.1.1.-" evidence="3"/>
<dbReference type="Pfam" id="PF00135">
    <property type="entry name" value="COesterase"/>
    <property type="match status" value="1"/>
</dbReference>
<keyword evidence="8" id="KW-1185">Reference proteome</keyword>
<dbReference type="GO" id="GO:0052689">
    <property type="term" value="F:carboxylic ester hydrolase activity"/>
    <property type="evidence" value="ECO:0007669"/>
    <property type="project" value="TreeGrafter"/>
</dbReference>
<dbReference type="PROSITE" id="PS00122">
    <property type="entry name" value="CARBOXYLESTERASE_B_1"/>
    <property type="match status" value="1"/>
</dbReference>
<feature type="domain" description="Carboxylesterase type B" evidence="6">
    <location>
        <begin position="95"/>
        <end position="558"/>
    </location>
</feature>
<dbReference type="InterPro" id="IPR002018">
    <property type="entry name" value="CarbesteraseB"/>
</dbReference>
<evidence type="ECO:0000256" key="3">
    <source>
        <dbReference type="RuleBase" id="RU361235"/>
    </source>
</evidence>
<dbReference type="InterPro" id="IPR029058">
    <property type="entry name" value="AB_hydrolase_fold"/>
</dbReference>
<dbReference type="PANTHER" id="PTHR43918">
    <property type="entry name" value="ACETYLCHOLINESTERASE"/>
    <property type="match status" value="1"/>
</dbReference>
<dbReference type="ESTHER" id="cocp7-c5p2u8">
    <property type="family name" value="Fungal_carboxylesterase_lipase"/>
</dbReference>
<keyword evidence="5" id="KW-0812">Transmembrane</keyword>
<dbReference type="KEGG" id="cim:CIMG_02232"/>
<feature type="transmembrane region" description="Helical" evidence="5">
    <location>
        <begin position="45"/>
        <end position="67"/>
    </location>
</feature>
<evidence type="ECO:0000256" key="4">
    <source>
        <dbReference type="SAM" id="MobiDB-lite"/>
    </source>
</evidence>
<dbReference type="PANTHER" id="PTHR43918:SF4">
    <property type="entry name" value="CARBOXYLIC ESTER HYDROLASE"/>
    <property type="match status" value="1"/>
</dbReference>
<feature type="region of interest" description="Disordered" evidence="4">
    <location>
        <begin position="1"/>
        <end position="28"/>
    </location>
</feature>
<reference evidence="8" key="1">
    <citation type="journal article" date="2009" name="Genome Res.">
        <title>Comparative genomic analyses of the human fungal pathogens Coccidioides and their relatives.</title>
        <authorList>
            <person name="Sharpton T.J."/>
            <person name="Stajich J.E."/>
            <person name="Rounsley S.D."/>
            <person name="Gardner M.J."/>
            <person name="Wortman J.R."/>
            <person name="Jordar V.S."/>
            <person name="Maiti R."/>
            <person name="Kodira C.D."/>
            <person name="Neafsey D.E."/>
            <person name="Zeng Q."/>
            <person name="Hung C.-Y."/>
            <person name="McMahan C."/>
            <person name="Muszewska A."/>
            <person name="Grynberg M."/>
            <person name="Mandel M.A."/>
            <person name="Kellner E.M."/>
            <person name="Barker B.M."/>
            <person name="Galgiani J.N."/>
            <person name="Orbach M.J."/>
            <person name="Kirkland T.N."/>
            <person name="Cole G.T."/>
            <person name="Henn M.R."/>
            <person name="Birren B.W."/>
            <person name="Taylor J.W."/>
        </authorList>
    </citation>
    <scope>NUCLEOTIDE SEQUENCE [LARGE SCALE GENOMIC DNA]</scope>
    <source>
        <strain evidence="8">RS</strain>
    </source>
</reference>
<dbReference type="SUPFAM" id="SSF53474">
    <property type="entry name" value="alpha/beta-Hydrolases"/>
    <property type="match status" value="1"/>
</dbReference>
<dbReference type="OrthoDB" id="408631at2759"/>
<dbReference type="AlphaFoldDB" id="A0A0E1RYW3"/>
<dbReference type="Proteomes" id="UP000001261">
    <property type="component" value="Unassembled WGS sequence"/>
</dbReference>
<dbReference type="InterPro" id="IPR019826">
    <property type="entry name" value="Carboxylesterase_B_AS"/>
</dbReference>
<evidence type="ECO:0000256" key="2">
    <source>
        <dbReference type="ARBA" id="ARBA00022801"/>
    </source>
</evidence>
<protein>
    <recommendedName>
        <fullName evidence="3">Carboxylic ester hydrolase</fullName>
        <ecNumber evidence="3">3.1.1.-</ecNumber>
    </recommendedName>
</protein>
<evidence type="ECO:0000313" key="8">
    <source>
        <dbReference type="Proteomes" id="UP000001261"/>
    </source>
</evidence>
<dbReference type="Gene3D" id="3.40.50.1820">
    <property type="entry name" value="alpha/beta hydrolase"/>
    <property type="match status" value="1"/>
</dbReference>
<evidence type="ECO:0000256" key="5">
    <source>
        <dbReference type="SAM" id="Phobius"/>
    </source>
</evidence>
<accession>A0A0E1RYW3</accession>
<keyword evidence="2 3" id="KW-0378">Hydrolase</keyword>
<dbReference type="VEuPathDB" id="FungiDB:CIMG_02232"/>
<dbReference type="EMBL" id="GG704911">
    <property type="protein sequence ID" value="EAS36878.2"/>
    <property type="molecule type" value="Genomic_DNA"/>
</dbReference>
<organism evidence="7 8">
    <name type="scientific">Coccidioides immitis (strain RS)</name>
    <name type="common">Valley fever fungus</name>
    <dbReference type="NCBI Taxonomy" id="246410"/>
    <lineage>
        <taxon>Eukaryota</taxon>
        <taxon>Fungi</taxon>
        <taxon>Dikarya</taxon>
        <taxon>Ascomycota</taxon>
        <taxon>Pezizomycotina</taxon>
        <taxon>Eurotiomycetes</taxon>
        <taxon>Eurotiomycetidae</taxon>
        <taxon>Onygenales</taxon>
        <taxon>Onygenaceae</taxon>
        <taxon>Coccidioides</taxon>
    </lineage>
</organism>
<dbReference type="GeneID" id="4568131"/>
<dbReference type="InterPro" id="IPR019819">
    <property type="entry name" value="Carboxylesterase_B_CS"/>
</dbReference>
<keyword evidence="5" id="KW-0472">Membrane</keyword>
<dbReference type="InterPro" id="IPR050654">
    <property type="entry name" value="AChE-related_enzymes"/>
</dbReference>
<dbReference type="OMA" id="YICPGID"/>